<reference evidence="2" key="1">
    <citation type="journal article" date="2014" name="Int. J. Syst. Evol. Microbiol.">
        <title>Complete genome sequence of Corynebacterium casei LMG S-19264T (=DSM 44701T), isolated from a smear-ripened cheese.</title>
        <authorList>
            <consortium name="US DOE Joint Genome Institute (JGI-PGF)"/>
            <person name="Walter F."/>
            <person name="Albersmeier A."/>
            <person name="Kalinowski J."/>
            <person name="Ruckert C."/>
        </authorList>
    </citation>
    <scope>NUCLEOTIDE SEQUENCE</scope>
    <source>
        <strain evidence="2">CGMCC 1.12751</strain>
    </source>
</reference>
<keyword evidence="1" id="KW-0812">Transmembrane</keyword>
<comment type="caution">
    <text evidence="2">The sequence shown here is derived from an EMBL/GenBank/DDBJ whole genome shotgun (WGS) entry which is preliminary data.</text>
</comment>
<gene>
    <name evidence="2" type="ORF">GCM10010976_20330</name>
</gene>
<evidence type="ECO:0000313" key="2">
    <source>
        <dbReference type="EMBL" id="GGG48915.1"/>
    </source>
</evidence>
<dbReference type="EMBL" id="BMFQ01000002">
    <property type="protein sequence ID" value="GGG48915.1"/>
    <property type="molecule type" value="Genomic_DNA"/>
</dbReference>
<organism evidence="2 3">
    <name type="scientific">Bizionia arctica</name>
    <dbReference type="NCBI Taxonomy" id="1495645"/>
    <lineage>
        <taxon>Bacteria</taxon>
        <taxon>Pseudomonadati</taxon>
        <taxon>Bacteroidota</taxon>
        <taxon>Flavobacteriia</taxon>
        <taxon>Flavobacteriales</taxon>
        <taxon>Flavobacteriaceae</taxon>
        <taxon>Bizionia</taxon>
    </lineage>
</organism>
<name>A0A917GK57_9FLAO</name>
<keyword evidence="1" id="KW-0472">Membrane</keyword>
<evidence type="ECO:0000256" key="1">
    <source>
        <dbReference type="SAM" id="Phobius"/>
    </source>
</evidence>
<keyword evidence="3" id="KW-1185">Reference proteome</keyword>
<keyword evidence="1" id="KW-1133">Transmembrane helix</keyword>
<sequence length="60" mass="7019">MELLKDITINLLSDLISFLIGALLFYMFASLKKAKKVIYYITNPFLKKPVLAQNWHNFNN</sequence>
<dbReference type="AlphaFoldDB" id="A0A917GK57"/>
<feature type="transmembrane region" description="Helical" evidence="1">
    <location>
        <begin position="12"/>
        <end position="29"/>
    </location>
</feature>
<proteinExistence type="predicted"/>
<accession>A0A917GK57</accession>
<dbReference type="Proteomes" id="UP000625976">
    <property type="component" value="Unassembled WGS sequence"/>
</dbReference>
<protein>
    <submittedName>
        <fullName evidence="2">Uncharacterized protein</fullName>
    </submittedName>
</protein>
<evidence type="ECO:0000313" key="3">
    <source>
        <dbReference type="Proteomes" id="UP000625976"/>
    </source>
</evidence>
<reference evidence="2" key="2">
    <citation type="submission" date="2020-09" db="EMBL/GenBank/DDBJ databases">
        <authorList>
            <person name="Sun Q."/>
            <person name="Zhou Y."/>
        </authorList>
    </citation>
    <scope>NUCLEOTIDE SEQUENCE</scope>
    <source>
        <strain evidence="2">CGMCC 1.12751</strain>
    </source>
</reference>